<dbReference type="EMBL" id="WMBT01000004">
    <property type="protein sequence ID" value="MTE00539.1"/>
    <property type="molecule type" value="Genomic_DNA"/>
</dbReference>
<dbReference type="Pfam" id="PF01370">
    <property type="entry name" value="Epimerase"/>
    <property type="match status" value="1"/>
</dbReference>
<reference evidence="2 3" key="1">
    <citation type="submission" date="2019-11" db="EMBL/GenBank/DDBJ databases">
        <authorList>
            <person name="Lang L."/>
        </authorList>
    </citation>
    <scope>NUCLEOTIDE SEQUENCE [LARGE SCALE GENOMIC DNA]</scope>
    <source>
        <strain evidence="2 3">YIM 132242</strain>
    </source>
</reference>
<proteinExistence type="predicted"/>
<name>A0A6L6HQ46_9RHOB</name>
<feature type="domain" description="NAD-dependent epimerase/dehydratase" evidence="1">
    <location>
        <begin position="5"/>
        <end position="212"/>
    </location>
</feature>
<dbReference type="PANTHER" id="PTHR12126:SF11">
    <property type="entry name" value="NADH DEHYDROGENASE [UBIQUINONE] 1 ALPHA SUBCOMPLEX SUBUNIT 9, MITOCHONDRIAL"/>
    <property type="match status" value="1"/>
</dbReference>
<dbReference type="InterPro" id="IPR001509">
    <property type="entry name" value="Epimerase_deHydtase"/>
</dbReference>
<dbReference type="InterPro" id="IPR051207">
    <property type="entry name" value="ComplexI_NDUFA9_subunit"/>
</dbReference>
<comment type="caution">
    <text evidence="2">The sequence shown here is derived from an EMBL/GenBank/DDBJ whole genome shotgun (WGS) entry which is preliminary data.</text>
</comment>
<evidence type="ECO:0000259" key="1">
    <source>
        <dbReference type="Pfam" id="PF01370"/>
    </source>
</evidence>
<dbReference type="SUPFAM" id="SSF51735">
    <property type="entry name" value="NAD(P)-binding Rossmann-fold domains"/>
    <property type="match status" value="1"/>
</dbReference>
<dbReference type="PANTHER" id="PTHR12126">
    <property type="entry name" value="NADH-UBIQUINONE OXIDOREDUCTASE 39 KDA SUBUNIT-RELATED"/>
    <property type="match status" value="1"/>
</dbReference>
<evidence type="ECO:0000313" key="2">
    <source>
        <dbReference type="EMBL" id="MTE00539.1"/>
    </source>
</evidence>
<dbReference type="Gene3D" id="3.40.50.720">
    <property type="entry name" value="NAD(P)-binding Rossmann-like Domain"/>
    <property type="match status" value="1"/>
</dbReference>
<dbReference type="GO" id="GO:0044877">
    <property type="term" value="F:protein-containing complex binding"/>
    <property type="evidence" value="ECO:0007669"/>
    <property type="project" value="TreeGrafter"/>
</dbReference>
<protein>
    <submittedName>
        <fullName evidence="2">NAD(P)H-binding protein</fullName>
    </submittedName>
</protein>
<dbReference type="CDD" id="cd05271">
    <property type="entry name" value="NDUFA9_like_SDR_a"/>
    <property type="match status" value="1"/>
</dbReference>
<dbReference type="AlphaFoldDB" id="A0A6L6HQ46"/>
<gene>
    <name evidence="2" type="ORF">GIY56_09590</name>
</gene>
<dbReference type="FunFam" id="3.40.50.720:FF:000702">
    <property type="entry name" value="NADH dehydrogenase (Ubiquinone)"/>
    <property type="match status" value="1"/>
</dbReference>
<accession>A0A6L6HQ46</accession>
<organism evidence="2 3">
    <name type="scientific">Paracoccus lichenicola</name>
    <dbReference type="NCBI Taxonomy" id="2665644"/>
    <lineage>
        <taxon>Bacteria</taxon>
        <taxon>Pseudomonadati</taxon>
        <taxon>Pseudomonadota</taxon>
        <taxon>Alphaproteobacteria</taxon>
        <taxon>Rhodobacterales</taxon>
        <taxon>Paracoccaceae</taxon>
        <taxon>Paracoccus</taxon>
    </lineage>
</organism>
<dbReference type="Proteomes" id="UP000481417">
    <property type="component" value="Unassembled WGS sequence"/>
</dbReference>
<dbReference type="InterPro" id="IPR036291">
    <property type="entry name" value="NAD(P)-bd_dom_sf"/>
</dbReference>
<sequence>MAKLVTIFGGSGFLGRQVARLMAKQGWRVRVAVRRPDEALFTRTYGNVGQVQPVLCNIRDDLSVRAAMAEADAVVNCVNILTPKGKSTFKAVFEDGAENIARLSAEMGVARMVHVSGIGVDPDSSSPYVAAKARGEAAVLRHRPDAVILRPSVLFGPDDTFYNRFAAMTRLGPVLPIVGGKVRMQPVFVDDVARAAVKGATGEAAPGIYELGGPDVLTMKDIMGQVLKATMRRRGIINMPFWVAGLGARVLGLLQFLTGGLFTNSILTRDQLALLRHDNVVSPGARGFADLGIQPIAADAVIEQYLWRFRPSGQYEAIKKSAKNLRAH</sequence>
<dbReference type="RefSeq" id="WP_154764603.1">
    <property type="nucleotide sequence ID" value="NZ_WMBT01000004.1"/>
</dbReference>
<keyword evidence="3" id="KW-1185">Reference proteome</keyword>
<evidence type="ECO:0000313" key="3">
    <source>
        <dbReference type="Proteomes" id="UP000481417"/>
    </source>
</evidence>